<dbReference type="Pfam" id="PF13398">
    <property type="entry name" value="Peptidase_M50B"/>
    <property type="match status" value="1"/>
</dbReference>
<dbReference type="EMBL" id="JBHSQJ010000054">
    <property type="protein sequence ID" value="MFC5908279.1"/>
    <property type="molecule type" value="Genomic_DNA"/>
</dbReference>
<sequence length="236" mass="24844">MHPHSVSDVWNLVTGVQPAPATTVVWGTAAVALVVVVVRGLWHWTRNIVTIAHEGGHALLAVLTRRRLHGIRLHSDTSGLTVSSGKPHGPGMVLTAAAGYVAPSLLGLGGAWLIAAGHVAGLLWSVVALLVAVLVMVRNAYGLLSVLVTGAVCFAVTWYGSVDVQSAFAYLAVWFLLVAGVRPVLELQSKRANGGARDSDADQLGRLTRTPGFLWVLFFMVVALGSLAVGARLLLR</sequence>
<keyword evidence="3" id="KW-1185">Reference proteome</keyword>
<gene>
    <name evidence="2" type="ORF">ACFP3V_13795</name>
</gene>
<feature type="transmembrane region" description="Helical" evidence="1">
    <location>
        <begin position="213"/>
        <end position="235"/>
    </location>
</feature>
<keyword evidence="1" id="KW-1133">Transmembrane helix</keyword>
<dbReference type="RefSeq" id="WP_380583274.1">
    <property type="nucleotide sequence ID" value="NZ_JBHSQJ010000054.1"/>
</dbReference>
<comment type="caution">
    <text evidence="2">The sequence shown here is derived from an EMBL/GenBank/DDBJ whole genome shotgun (WGS) entry which is preliminary data.</text>
</comment>
<keyword evidence="1" id="KW-0812">Transmembrane</keyword>
<feature type="transmembrane region" description="Helical" evidence="1">
    <location>
        <begin position="121"/>
        <end position="137"/>
    </location>
</feature>
<dbReference type="Proteomes" id="UP001596174">
    <property type="component" value="Unassembled WGS sequence"/>
</dbReference>
<evidence type="ECO:0000313" key="3">
    <source>
        <dbReference type="Proteomes" id="UP001596174"/>
    </source>
</evidence>
<dbReference type="InterPro" id="IPR049500">
    <property type="entry name" value="Peptidase_M50B-like"/>
</dbReference>
<proteinExistence type="predicted"/>
<accession>A0ABW1G0K2</accession>
<reference evidence="3" key="1">
    <citation type="journal article" date="2019" name="Int. J. Syst. Evol. Microbiol.">
        <title>The Global Catalogue of Microorganisms (GCM) 10K type strain sequencing project: providing services to taxonomists for standard genome sequencing and annotation.</title>
        <authorList>
            <consortium name="The Broad Institute Genomics Platform"/>
            <consortium name="The Broad Institute Genome Sequencing Center for Infectious Disease"/>
            <person name="Wu L."/>
            <person name="Ma J."/>
        </authorList>
    </citation>
    <scope>NUCLEOTIDE SEQUENCE [LARGE SCALE GENOMIC DNA]</scope>
    <source>
        <strain evidence="3">JCM 4816</strain>
    </source>
</reference>
<feature type="transmembrane region" description="Helical" evidence="1">
    <location>
        <begin position="93"/>
        <end position="115"/>
    </location>
</feature>
<evidence type="ECO:0000256" key="1">
    <source>
        <dbReference type="SAM" id="Phobius"/>
    </source>
</evidence>
<name>A0ABW1G0K2_9ACTN</name>
<feature type="transmembrane region" description="Helical" evidence="1">
    <location>
        <begin position="167"/>
        <end position="185"/>
    </location>
</feature>
<keyword evidence="1" id="KW-0472">Membrane</keyword>
<feature type="transmembrane region" description="Helical" evidence="1">
    <location>
        <begin position="20"/>
        <end position="42"/>
    </location>
</feature>
<organism evidence="2 3">
    <name type="scientific">Streptacidiphilus monticola</name>
    <dbReference type="NCBI Taxonomy" id="2161674"/>
    <lineage>
        <taxon>Bacteria</taxon>
        <taxon>Bacillati</taxon>
        <taxon>Actinomycetota</taxon>
        <taxon>Actinomycetes</taxon>
        <taxon>Kitasatosporales</taxon>
        <taxon>Streptomycetaceae</taxon>
        <taxon>Streptacidiphilus</taxon>
    </lineage>
</organism>
<feature type="transmembrane region" description="Helical" evidence="1">
    <location>
        <begin position="144"/>
        <end position="161"/>
    </location>
</feature>
<protein>
    <submittedName>
        <fullName evidence="2">M50 family metallopeptidase</fullName>
    </submittedName>
</protein>
<evidence type="ECO:0000313" key="2">
    <source>
        <dbReference type="EMBL" id="MFC5908279.1"/>
    </source>
</evidence>